<keyword evidence="1" id="KW-1133">Transmembrane helix</keyword>
<evidence type="ECO:0000256" key="1">
    <source>
        <dbReference type="SAM" id="Phobius"/>
    </source>
</evidence>
<dbReference type="EMBL" id="JQCQ01000035">
    <property type="protein sequence ID" value="KRO22720.1"/>
    <property type="molecule type" value="Genomic_DNA"/>
</dbReference>
<accession>A0A0R2NEP1</accession>
<gene>
    <name evidence="2" type="ORF">IV88_GL001104</name>
</gene>
<dbReference type="Proteomes" id="UP000051249">
    <property type="component" value="Unassembled WGS sequence"/>
</dbReference>
<proteinExistence type="predicted"/>
<evidence type="ECO:0000313" key="3">
    <source>
        <dbReference type="Proteomes" id="UP000051249"/>
    </source>
</evidence>
<comment type="caution">
    <text evidence="2">The sequence shown here is derived from an EMBL/GenBank/DDBJ whole genome shotgun (WGS) entry which is preliminary data.</text>
</comment>
<feature type="transmembrane region" description="Helical" evidence="1">
    <location>
        <begin position="58"/>
        <end position="86"/>
    </location>
</feature>
<feature type="transmembrane region" description="Helical" evidence="1">
    <location>
        <begin position="6"/>
        <end position="25"/>
    </location>
</feature>
<dbReference type="RefSeq" id="WP_057800297.1">
    <property type="nucleotide sequence ID" value="NZ_BJZZ01000035.1"/>
</dbReference>
<evidence type="ECO:0000313" key="2">
    <source>
        <dbReference type="EMBL" id="KRO22720.1"/>
    </source>
</evidence>
<organism evidence="2 3">
    <name type="scientific">Pediococcus argentinicus</name>
    <dbReference type="NCBI Taxonomy" id="480391"/>
    <lineage>
        <taxon>Bacteria</taxon>
        <taxon>Bacillati</taxon>
        <taxon>Bacillota</taxon>
        <taxon>Bacilli</taxon>
        <taxon>Lactobacillales</taxon>
        <taxon>Lactobacillaceae</taxon>
        <taxon>Pediococcus</taxon>
    </lineage>
</organism>
<dbReference type="PATRIC" id="fig|480391.4.peg.1120"/>
<keyword evidence="1" id="KW-0812">Transmembrane</keyword>
<protein>
    <submittedName>
        <fullName evidence="2">Uncharacterized protein</fullName>
    </submittedName>
</protein>
<reference evidence="2 3" key="1">
    <citation type="journal article" date="2015" name="Genome Announc.">
        <title>Expanding the biotechnology potential of lactobacilli through comparative genomics of 213 strains and associated genera.</title>
        <authorList>
            <person name="Sun Z."/>
            <person name="Harris H.M."/>
            <person name="McCann A."/>
            <person name="Guo C."/>
            <person name="Argimon S."/>
            <person name="Zhang W."/>
            <person name="Yang X."/>
            <person name="Jeffery I.B."/>
            <person name="Cooney J.C."/>
            <person name="Kagawa T.F."/>
            <person name="Liu W."/>
            <person name="Song Y."/>
            <person name="Salvetti E."/>
            <person name="Wrobel A."/>
            <person name="Rasinkangas P."/>
            <person name="Parkhill J."/>
            <person name="Rea M.C."/>
            <person name="O'Sullivan O."/>
            <person name="Ritari J."/>
            <person name="Douillard F.P."/>
            <person name="Paul Ross R."/>
            <person name="Yang R."/>
            <person name="Briner A.E."/>
            <person name="Felis G.E."/>
            <person name="de Vos W.M."/>
            <person name="Barrangou R."/>
            <person name="Klaenhammer T.R."/>
            <person name="Caufield P.W."/>
            <person name="Cui Y."/>
            <person name="Zhang H."/>
            <person name="O'Toole P.W."/>
        </authorList>
    </citation>
    <scope>NUCLEOTIDE SEQUENCE [LARGE SCALE GENOMIC DNA]</scope>
    <source>
        <strain evidence="2 3">DSM 23026</strain>
    </source>
</reference>
<sequence>MIARIAGWLFVPLFGYLFVWCIRAIPKAREIQKENAKRIDADHTRDYQKLGGSWGNGYFFGMVPIQFVFLAILSGTIVISLIISLLTM</sequence>
<keyword evidence="3" id="KW-1185">Reference proteome</keyword>
<dbReference type="AlphaFoldDB" id="A0A0R2NEP1"/>
<keyword evidence="1" id="KW-0472">Membrane</keyword>
<name>A0A0R2NEP1_9LACO</name>